<evidence type="ECO:0000259" key="2">
    <source>
        <dbReference type="PROSITE" id="PS51671"/>
    </source>
</evidence>
<dbReference type="CDD" id="cd04869">
    <property type="entry name" value="ACT_GcvR_2"/>
    <property type="match status" value="1"/>
</dbReference>
<feature type="domain" description="ACT" evidence="2">
    <location>
        <begin position="96"/>
        <end position="175"/>
    </location>
</feature>
<dbReference type="InterPro" id="IPR016867">
    <property type="entry name" value="GcvR"/>
</dbReference>
<protein>
    <recommendedName>
        <fullName evidence="1">Glycine cleavage system transcriptional repressor</fullName>
    </recommendedName>
</protein>
<keyword evidence="4" id="KW-1185">Reference proteome</keyword>
<sequence>MSTQKTYLVLSALGEDQPGIVNRLSRVILEHGCSIEDSRMTVLGDDFAAILLVQGKWNTLAKIENLLPELQRQLGLTIISKRTGERKQVGNKIPYIVDVVAMDHPGIVNNLASFFAERDINIEDMSTNTYPAPHTGTPMFSVHMTIGIPADTHIATLREEFMDYCDGLNLDAVLEPFKGEFA</sequence>
<evidence type="ECO:0000313" key="3">
    <source>
        <dbReference type="EMBL" id="MBB1126843.1"/>
    </source>
</evidence>
<dbReference type="EMBL" id="JABVCQ010000027">
    <property type="protein sequence ID" value="MBB1126843.1"/>
    <property type="molecule type" value="Genomic_DNA"/>
</dbReference>
<accession>A0A839HD62</accession>
<feature type="domain" description="ACT" evidence="2">
    <location>
        <begin position="9"/>
        <end position="85"/>
    </location>
</feature>
<reference evidence="3 4" key="1">
    <citation type="journal article" date="2020" name="Arch. Microbiol.">
        <title>The genome sequence of the giant phototrophic gammaproteobacterium Thiospirillum jenense gives insight into its physiological properties and phylogenetic relationships.</title>
        <authorList>
            <person name="Imhoff J.F."/>
            <person name="Meyer T.E."/>
            <person name="Kyndt J.A."/>
        </authorList>
    </citation>
    <scope>NUCLEOTIDE SEQUENCE [LARGE SCALE GENOMIC DNA]</scope>
    <source>
        <strain evidence="3 4">DSM 216</strain>
    </source>
</reference>
<evidence type="ECO:0000313" key="4">
    <source>
        <dbReference type="Proteomes" id="UP000548632"/>
    </source>
</evidence>
<dbReference type="AlphaFoldDB" id="A0A839HD62"/>
<dbReference type="PIRSF" id="PIRSF028103">
    <property type="entry name" value="GcvR"/>
    <property type="match status" value="1"/>
</dbReference>
<keyword evidence="1" id="KW-0804">Transcription</keyword>
<dbReference type="InterPro" id="IPR002912">
    <property type="entry name" value="ACT_dom"/>
</dbReference>
<dbReference type="InterPro" id="IPR050990">
    <property type="entry name" value="UPF0237/GcvR_regulator"/>
</dbReference>
<dbReference type="PANTHER" id="PTHR34875">
    <property type="entry name" value="UPF0237 PROTEIN MJ1558"/>
    <property type="match status" value="1"/>
</dbReference>
<dbReference type="Pfam" id="PF01842">
    <property type="entry name" value="ACT"/>
    <property type="match status" value="1"/>
</dbReference>
<keyword evidence="1" id="KW-0678">Repressor</keyword>
<dbReference type="CDD" id="cd04893">
    <property type="entry name" value="ACT_GcvR_1"/>
    <property type="match status" value="1"/>
</dbReference>
<dbReference type="GO" id="GO:0005737">
    <property type="term" value="C:cytoplasm"/>
    <property type="evidence" value="ECO:0007669"/>
    <property type="project" value="UniProtKB-SubCell"/>
</dbReference>
<keyword evidence="1" id="KW-0963">Cytoplasm</keyword>
<dbReference type="Pfam" id="PF13740">
    <property type="entry name" value="ACT_6"/>
    <property type="match status" value="1"/>
</dbReference>
<dbReference type="Proteomes" id="UP000548632">
    <property type="component" value="Unassembled WGS sequence"/>
</dbReference>
<name>A0A839HD62_9GAMM</name>
<dbReference type="InterPro" id="IPR045865">
    <property type="entry name" value="ACT-like_dom_sf"/>
</dbReference>
<proteinExistence type="predicted"/>
<dbReference type="PROSITE" id="PS51671">
    <property type="entry name" value="ACT"/>
    <property type="match status" value="2"/>
</dbReference>
<comment type="caution">
    <text evidence="3">The sequence shown here is derived from an EMBL/GenBank/DDBJ whole genome shotgun (WGS) entry which is preliminary data.</text>
</comment>
<dbReference type="Gene3D" id="3.30.70.260">
    <property type="match status" value="2"/>
</dbReference>
<dbReference type="PANTHER" id="PTHR34875:SF5">
    <property type="entry name" value="GLYCINE CLEAVAGE SYSTEM TRANSCRIPTIONAL REPRESSOR"/>
    <property type="match status" value="1"/>
</dbReference>
<dbReference type="GO" id="GO:0006355">
    <property type="term" value="P:regulation of DNA-templated transcription"/>
    <property type="evidence" value="ECO:0007669"/>
    <property type="project" value="UniProtKB-UniRule"/>
</dbReference>
<comment type="subcellular location">
    <subcellularLocation>
        <location evidence="1">Cytoplasm</location>
    </subcellularLocation>
</comment>
<organism evidence="3 4">
    <name type="scientific">Thiospirillum jenense</name>
    <dbReference type="NCBI Taxonomy" id="1653858"/>
    <lineage>
        <taxon>Bacteria</taxon>
        <taxon>Pseudomonadati</taxon>
        <taxon>Pseudomonadota</taxon>
        <taxon>Gammaproteobacteria</taxon>
        <taxon>Chromatiales</taxon>
        <taxon>Chromatiaceae</taxon>
        <taxon>Thiospirillum</taxon>
    </lineage>
</organism>
<dbReference type="SUPFAM" id="SSF55021">
    <property type="entry name" value="ACT-like"/>
    <property type="match status" value="2"/>
</dbReference>
<evidence type="ECO:0000256" key="1">
    <source>
        <dbReference type="PIRNR" id="PIRNR028103"/>
    </source>
</evidence>
<dbReference type="RefSeq" id="WP_182584472.1">
    <property type="nucleotide sequence ID" value="NZ_JABVCQ010000027.1"/>
</dbReference>
<gene>
    <name evidence="3" type="ORF">HUK38_11485</name>
</gene>